<gene>
    <name evidence="1" type="ORF">M422DRAFT_254313</name>
</gene>
<reference evidence="1 2" key="1">
    <citation type="submission" date="2014-06" db="EMBL/GenBank/DDBJ databases">
        <title>Evolutionary Origins and Diversification of the Mycorrhizal Mutualists.</title>
        <authorList>
            <consortium name="DOE Joint Genome Institute"/>
            <consortium name="Mycorrhizal Genomics Consortium"/>
            <person name="Kohler A."/>
            <person name="Kuo A."/>
            <person name="Nagy L.G."/>
            <person name="Floudas D."/>
            <person name="Copeland A."/>
            <person name="Barry K.W."/>
            <person name="Cichocki N."/>
            <person name="Veneault-Fourrey C."/>
            <person name="LaButti K."/>
            <person name="Lindquist E.A."/>
            <person name="Lipzen A."/>
            <person name="Lundell T."/>
            <person name="Morin E."/>
            <person name="Murat C."/>
            <person name="Riley R."/>
            <person name="Ohm R."/>
            <person name="Sun H."/>
            <person name="Tunlid A."/>
            <person name="Henrissat B."/>
            <person name="Grigoriev I.V."/>
            <person name="Hibbett D.S."/>
            <person name="Martin F."/>
        </authorList>
    </citation>
    <scope>NUCLEOTIDE SEQUENCE [LARGE SCALE GENOMIC DNA]</scope>
    <source>
        <strain evidence="1 2">SS14</strain>
    </source>
</reference>
<keyword evidence="2" id="KW-1185">Reference proteome</keyword>
<dbReference type="HOGENOM" id="CLU_1129686_0_0_1"/>
<dbReference type="EMBL" id="KN837129">
    <property type="protein sequence ID" value="KIJ42533.1"/>
    <property type="molecule type" value="Genomic_DNA"/>
</dbReference>
<dbReference type="AlphaFoldDB" id="A0A0C9UHJ3"/>
<proteinExistence type="predicted"/>
<sequence length="246" mass="28373">MPAFKPRHATPKIRCRVASFQLGRREAALGRCDALAIPHINDKVFYEVLNDHPLTNTSRILLFPRCHDRGKTCSKQPLALGLWLLSTMDPKIVSCSLAAAFIVWGHHRSNCTSASKRDIRVLVYDFRRCVHVITRLFIVRHHPAYAFALQRLLDILRDDGPCPALRALATMAHNPLPINIMPDHTPLPNLERLKLDWPGLSFLFAKSKRFIFFPILVHEVLPLWRNYRYWTNFPTWNDCNCCCKSP</sequence>
<evidence type="ECO:0000313" key="1">
    <source>
        <dbReference type="EMBL" id="KIJ42533.1"/>
    </source>
</evidence>
<accession>A0A0C9UHJ3</accession>
<evidence type="ECO:0000313" key="2">
    <source>
        <dbReference type="Proteomes" id="UP000054279"/>
    </source>
</evidence>
<dbReference type="Proteomes" id="UP000054279">
    <property type="component" value="Unassembled WGS sequence"/>
</dbReference>
<organism evidence="1 2">
    <name type="scientific">Sphaerobolus stellatus (strain SS14)</name>
    <dbReference type="NCBI Taxonomy" id="990650"/>
    <lineage>
        <taxon>Eukaryota</taxon>
        <taxon>Fungi</taxon>
        <taxon>Dikarya</taxon>
        <taxon>Basidiomycota</taxon>
        <taxon>Agaricomycotina</taxon>
        <taxon>Agaricomycetes</taxon>
        <taxon>Phallomycetidae</taxon>
        <taxon>Geastrales</taxon>
        <taxon>Sphaerobolaceae</taxon>
        <taxon>Sphaerobolus</taxon>
    </lineage>
</organism>
<protein>
    <submittedName>
        <fullName evidence="1">Uncharacterized protein</fullName>
    </submittedName>
</protein>
<name>A0A0C9UHJ3_SPHS4</name>